<dbReference type="InterPro" id="IPR013083">
    <property type="entry name" value="Znf_RING/FYVE/PHD"/>
</dbReference>
<protein>
    <submittedName>
        <fullName evidence="9">Aste57867_11123 protein</fullName>
    </submittedName>
</protein>
<keyword evidence="10" id="KW-1185">Reference proteome</keyword>
<dbReference type="GO" id="GO:0008270">
    <property type="term" value="F:zinc ion binding"/>
    <property type="evidence" value="ECO:0007669"/>
    <property type="project" value="UniProtKB-KW"/>
</dbReference>
<evidence type="ECO:0000313" key="10">
    <source>
        <dbReference type="Proteomes" id="UP000332933"/>
    </source>
</evidence>
<keyword evidence="2 4" id="KW-0863">Zinc-finger</keyword>
<dbReference type="InterPro" id="IPR000306">
    <property type="entry name" value="Znf_FYVE"/>
</dbReference>
<evidence type="ECO:0000256" key="2">
    <source>
        <dbReference type="ARBA" id="ARBA00022771"/>
    </source>
</evidence>
<dbReference type="PROSITE" id="PS50178">
    <property type="entry name" value="ZF_FYVE"/>
    <property type="match status" value="1"/>
</dbReference>
<feature type="region of interest" description="Disordered" evidence="5">
    <location>
        <begin position="339"/>
        <end position="364"/>
    </location>
</feature>
<dbReference type="InterPro" id="IPR023393">
    <property type="entry name" value="START-like_dom_sf"/>
</dbReference>
<reference evidence="8" key="2">
    <citation type="submission" date="2019-06" db="EMBL/GenBank/DDBJ databases">
        <title>Genomics analysis of Aphanomyces spp. identifies a new class of oomycete effector associated with host adaptation.</title>
        <authorList>
            <person name="Gaulin E."/>
        </authorList>
    </citation>
    <scope>NUCLEOTIDE SEQUENCE</scope>
    <source>
        <strain evidence="8">CBS 578.67</strain>
    </source>
</reference>
<dbReference type="CDD" id="cd00065">
    <property type="entry name" value="FYVE_like_SF"/>
    <property type="match status" value="1"/>
</dbReference>
<dbReference type="Pfam" id="PF01363">
    <property type="entry name" value="FYVE"/>
    <property type="match status" value="1"/>
</dbReference>
<dbReference type="SMART" id="SM00064">
    <property type="entry name" value="FYVE"/>
    <property type="match status" value="1"/>
</dbReference>
<dbReference type="OrthoDB" id="20035at2759"/>
<dbReference type="AlphaFoldDB" id="A0A485KTZ9"/>
<reference evidence="9 10" key="1">
    <citation type="submission" date="2019-03" db="EMBL/GenBank/DDBJ databases">
        <authorList>
            <person name="Gaulin E."/>
            <person name="Dumas B."/>
        </authorList>
    </citation>
    <scope>NUCLEOTIDE SEQUENCE [LARGE SCALE GENOMIC DNA]</scope>
    <source>
        <strain evidence="9">CBS 568.67</strain>
    </source>
</reference>
<dbReference type="EMBL" id="CAADRA010005274">
    <property type="protein sequence ID" value="VFT87990.1"/>
    <property type="molecule type" value="Genomic_DNA"/>
</dbReference>
<dbReference type="InterPro" id="IPR011011">
    <property type="entry name" value="Znf_FYVE_PHD"/>
</dbReference>
<evidence type="ECO:0000313" key="9">
    <source>
        <dbReference type="EMBL" id="VFT87990.1"/>
    </source>
</evidence>
<evidence type="ECO:0000256" key="4">
    <source>
        <dbReference type="PROSITE-ProRule" id="PRU00091"/>
    </source>
</evidence>
<feature type="domain" description="START" evidence="7">
    <location>
        <begin position="61"/>
        <end position="242"/>
    </location>
</feature>
<name>A0A485KTZ9_9STRA</name>
<organism evidence="9 10">
    <name type="scientific">Aphanomyces stellatus</name>
    <dbReference type="NCBI Taxonomy" id="120398"/>
    <lineage>
        <taxon>Eukaryota</taxon>
        <taxon>Sar</taxon>
        <taxon>Stramenopiles</taxon>
        <taxon>Oomycota</taxon>
        <taxon>Saprolegniomycetes</taxon>
        <taxon>Saprolegniales</taxon>
        <taxon>Verrucalvaceae</taxon>
        <taxon>Aphanomyces</taxon>
    </lineage>
</organism>
<dbReference type="InterPro" id="IPR017455">
    <property type="entry name" value="Znf_FYVE-rel"/>
</dbReference>
<dbReference type="PANTHER" id="PTHR13510">
    <property type="entry name" value="FYVE-FINGER-CONTAINING RAB5 EFFECTOR PROTEIN RABENOSYN-5-RELATED"/>
    <property type="match status" value="1"/>
</dbReference>
<evidence type="ECO:0000256" key="5">
    <source>
        <dbReference type="SAM" id="MobiDB-lite"/>
    </source>
</evidence>
<gene>
    <name evidence="9" type="primary">Aste57867_11123</name>
    <name evidence="8" type="ORF">As57867_011081</name>
    <name evidence="9" type="ORF">ASTE57867_11123</name>
</gene>
<evidence type="ECO:0000259" key="7">
    <source>
        <dbReference type="PROSITE" id="PS50848"/>
    </source>
</evidence>
<evidence type="ECO:0000259" key="6">
    <source>
        <dbReference type="PROSITE" id="PS50178"/>
    </source>
</evidence>
<evidence type="ECO:0000256" key="1">
    <source>
        <dbReference type="ARBA" id="ARBA00022723"/>
    </source>
</evidence>
<keyword evidence="1" id="KW-0479">Metal-binding</keyword>
<dbReference type="EMBL" id="VJMH01005253">
    <property type="protein sequence ID" value="KAF0698248.1"/>
    <property type="molecule type" value="Genomic_DNA"/>
</dbReference>
<dbReference type="Proteomes" id="UP000332933">
    <property type="component" value="Unassembled WGS sequence"/>
</dbReference>
<dbReference type="PANTHER" id="PTHR13510:SF44">
    <property type="entry name" value="RABENOSYN-5"/>
    <property type="match status" value="1"/>
</dbReference>
<dbReference type="InterPro" id="IPR002913">
    <property type="entry name" value="START_lipid-bd_dom"/>
</dbReference>
<dbReference type="SUPFAM" id="SSF57903">
    <property type="entry name" value="FYVE/PHD zinc finger"/>
    <property type="match status" value="1"/>
</dbReference>
<dbReference type="PROSITE" id="PS50848">
    <property type="entry name" value="START"/>
    <property type="match status" value="1"/>
</dbReference>
<evidence type="ECO:0000256" key="3">
    <source>
        <dbReference type="ARBA" id="ARBA00022833"/>
    </source>
</evidence>
<dbReference type="SUPFAM" id="SSF55961">
    <property type="entry name" value="Bet v1-like"/>
    <property type="match status" value="1"/>
</dbReference>
<dbReference type="Gene3D" id="3.30.530.20">
    <property type="match status" value="1"/>
</dbReference>
<sequence>MAPMLPLPSNYFRCPLLEAHESEFLIQEARTNSIDVIARTKLQDGPMPWVLDSQDGEQLIYRGQDWDAPHGVQTYLGVLELKATLEEVAQLYACHTEEEIAEQRRTISKDVVDAHQLYVLAAPTPSNPRHFIGVKWAILASPAPALMKARDWVFLESHHDFDWEGRRGWARATKSIKLPFLPSLEDSLNVVRGFQLRSGFVFVETERPGFLQAMQLHQFDLRGKIPAWVVSVGIKKRCRQFLEIAKFIRENRLSQSTFLHSHELTPMALRTHCHGCHKKFRVLLTRKDHCQRCGEVFCHACSKLWAVKVDGERHNVRICTGCTIDADNMDKVGTTFVFSTAAPPPPPRRRKSHNSSLVMQKRMSSHTSVPETVLEADVFLGSVRNDLIPFQSTK</sequence>
<dbReference type="InterPro" id="IPR052727">
    <property type="entry name" value="Rab4/Rab5_effector"/>
</dbReference>
<feature type="domain" description="FYVE-type" evidence="6">
    <location>
        <begin position="271"/>
        <end position="327"/>
    </location>
</feature>
<proteinExistence type="predicted"/>
<dbReference type="Gene3D" id="3.30.40.10">
    <property type="entry name" value="Zinc/RING finger domain, C3HC4 (zinc finger)"/>
    <property type="match status" value="1"/>
</dbReference>
<evidence type="ECO:0000313" key="8">
    <source>
        <dbReference type="EMBL" id="KAF0698248.1"/>
    </source>
</evidence>
<accession>A0A485KTZ9</accession>
<dbReference type="GO" id="GO:0008289">
    <property type="term" value="F:lipid binding"/>
    <property type="evidence" value="ECO:0007669"/>
    <property type="project" value="InterPro"/>
</dbReference>
<keyword evidence="3" id="KW-0862">Zinc</keyword>